<dbReference type="RefSeq" id="WP_210652995.1">
    <property type="nucleotide sequence ID" value="NZ_JAGKQQ010000001.1"/>
</dbReference>
<dbReference type="Pfam" id="PF25917">
    <property type="entry name" value="BSH_RND"/>
    <property type="match status" value="1"/>
</dbReference>
<accession>A0ABS5BMF1</accession>
<dbReference type="Gene3D" id="1.10.287.470">
    <property type="entry name" value="Helix hairpin bin"/>
    <property type="match status" value="2"/>
</dbReference>
<organism evidence="9 10">
    <name type="scientific">Gemmata palustris</name>
    <dbReference type="NCBI Taxonomy" id="2822762"/>
    <lineage>
        <taxon>Bacteria</taxon>
        <taxon>Pseudomonadati</taxon>
        <taxon>Planctomycetota</taxon>
        <taxon>Planctomycetia</taxon>
        <taxon>Gemmatales</taxon>
        <taxon>Gemmataceae</taxon>
        <taxon>Gemmata</taxon>
    </lineage>
</organism>
<evidence type="ECO:0000256" key="6">
    <source>
        <dbReference type="SAM" id="MobiDB-lite"/>
    </source>
</evidence>
<keyword evidence="2" id="KW-0812">Transmembrane</keyword>
<dbReference type="EMBL" id="JAGKQQ010000001">
    <property type="protein sequence ID" value="MBP3954886.1"/>
    <property type="molecule type" value="Genomic_DNA"/>
</dbReference>
<feature type="domain" description="p-hydroxybenzoic acid efflux pump subunit AaeA-like beta-barrel" evidence="8">
    <location>
        <begin position="345"/>
        <end position="435"/>
    </location>
</feature>
<evidence type="ECO:0000256" key="5">
    <source>
        <dbReference type="SAM" id="Coils"/>
    </source>
</evidence>
<dbReference type="PANTHER" id="PTHR30386">
    <property type="entry name" value="MEMBRANE FUSION SUBUNIT OF EMRAB-TOLC MULTIDRUG EFFLUX PUMP"/>
    <property type="match status" value="1"/>
</dbReference>
<evidence type="ECO:0000256" key="4">
    <source>
        <dbReference type="ARBA" id="ARBA00023136"/>
    </source>
</evidence>
<feature type="coiled-coil region" evidence="5">
    <location>
        <begin position="114"/>
        <end position="141"/>
    </location>
</feature>
<feature type="domain" description="Multidrug resistance protein MdtA-like barrel-sandwich hybrid" evidence="7">
    <location>
        <begin position="74"/>
        <end position="333"/>
    </location>
</feature>
<dbReference type="InterPro" id="IPR058634">
    <property type="entry name" value="AaeA-lik-b-barrel"/>
</dbReference>
<evidence type="ECO:0000313" key="9">
    <source>
        <dbReference type="EMBL" id="MBP3954886.1"/>
    </source>
</evidence>
<comment type="subcellular location">
    <subcellularLocation>
        <location evidence="1">Membrane</location>
        <topology evidence="1">Single-pass membrane protein</topology>
    </subcellularLocation>
</comment>
<evidence type="ECO:0000259" key="8">
    <source>
        <dbReference type="Pfam" id="PF25963"/>
    </source>
</evidence>
<keyword evidence="10" id="KW-1185">Reference proteome</keyword>
<feature type="compositionally biased region" description="Pro residues" evidence="6">
    <location>
        <begin position="1"/>
        <end position="18"/>
    </location>
</feature>
<evidence type="ECO:0000313" key="10">
    <source>
        <dbReference type="Proteomes" id="UP000676565"/>
    </source>
</evidence>
<comment type="caution">
    <text evidence="9">The sequence shown here is derived from an EMBL/GenBank/DDBJ whole genome shotgun (WGS) entry which is preliminary data.</text>
</comment>
<keyword evidence="4" id="KW-0472">Membrane</keyword>
<dbReference type="Gene3D" id="2.40.50.100">
    <property type="match status" value="1"/>
</dbReference>
<proteinExistence type="predicted"/>
<dbReference type="PANTHER" id="PTHR30386:SF26">
    <property type="entry name" value="TRANSPORT PROTEIN COMB"/>
    <property type="match status" value="1"/>
</dbReference>
<dbReference type="Proteomes" id="UP000676565">
    <property type="component" value="Unassembled WGS sequence"/>
</dbReference>
<gene>
    <name evidence="9" type="ORF">J8F10_06265</name>
</gene>
<dbReference type="InterPro" id="IPR050739">
    <property type="entry name" value="MFP"/>
</dbReference>
<reference evidence="9 10" key="1">
    <citation type="submission" date="2021-04" db="EMBL/GenBank/DDBJ databases">
        <authorList>
            <person name="Ivanova A."/>
        </authorList>
    </citation>
    <scope>NUCLEOTIDE SEQUENCE [LARGE SCALE GENOMIC DNA]</scope>
    <source>
        <strain evidence="9 10">G18</strain>
    </source>
</reference>
<dbReference type="Pfam" id="PF25963">
    <property type="entry name" value="Beta-barrel_AAEA"/>
    <property type="match status" value="1"/>
</dbReference>
<keyword evidence="3" id="KW-1133">Transmembrane helix</keyword>
<protein>
    <submittedName>
        <fullName evidence="9">HlyD family secretion protein</fullName>
    </submittedName>
</protein>
<name>A0ABS5BMF1_9BACT</name>
<dbReference type="InterPro" id="IPR058625">
    <property type="entry name" value="MdtA-like_BSH"/>
</dbReference>
<keyword evidence="5" id="KW-0175">Coiled coil</keyword>
<feature type="region of interest" description="Disordered" evidence="6">
    <location>
        <begin position="1"/>
        <end position="24"/>
    </location>
</feature>
<evidence type="ECO:0000256" key="1">
    <source>
        <dbReference type="ARBA" id="ARBA00004167"/>
    </source>
</evidence>
<feature type="coiled-coil region" evidence="5">
    <location>
        <begin position="171"/>
        <end position="205"/>
    </location>
</feature>
<dbReference type="SUPFAM" id="SSF111369">
    <property type="entry name" value="HlyD-like secretion proteins"/>
    <property type="match status" value="3"/>
</dbReference>
<evidence type="ECO:0000256" key="2">
    <source>
        <dbReference type="ARBA" id="ARBA00022692"/>
    </source>
</evidence>
<dbReference type="Gene3D" id="2.40.30.170">
    <property type="match status" value="1"/>
</dbReference>
<evidence type="ECO:0000256" key="3">
    <source>
        <dbReference type="ARBA" id="ARBA00022989"/>
    </source>
</evidence>
<sequence length="464" mass="50445">MSSAPVPGPSGPAPPPTVAAPAPHASPWRWPKRVGAILVVGAVVVALIPAATEWVSFRRGHSLTDDAFVESHIVNVAPEAVSGRVIRFTADENDRVEAGQILAEIDPTPYRDQVELAKAKLATVEAELKRQEISLARLKIDVPLQIAIAKQTHAGARADRAKADESIKVTEDEVERGIEEAKAAVDAAKADLALAQIEYDRFEDLYKQNAVTQRKWQEVTRARDAAAAHVRLVEAKFAKAKGDRGKVTVARKTLEGAETGVGKAEKSVSLAETGNAQIAEAEQLTVVKRQTVEEARRALTAAENTLGYTRIRAPFPGVVVRRARNLGDFASPGVAVLSLYNPDLLYVTANLEETRLRDVAPGNAVRLDVDAFPEPFRGRVVWVNKSTGAQFSLMPRNVVSGEFTKVVQRVPVRIAIEKDERWPQLRAGLSVRVVIEHGPGDPAWADKAAREMTALEAKFNLPER</sequence>
<evidence type="ECO:0000259" key="7">
    <source>
        <dbReference type="Pfam" id="PF25917"/>
    </source>
</evidence>